<dbReference type="EMBL" id="CP007128">
    <property type="protein sequence ID" value="AHG90536.1"/>
    <property type="molecule type" value="Genomic_DNA"/>
</dbReference>
<evidence type="ECO:0000313" key="3">
    <source>
        <dbReference type="Proteomes" id="UP000019151"/>
    </source>
</evidence>
<dbReference type="eggNOG" id="COG3542">
    <property type="taxonomic scope" value="Bacteria"/>
</dbReference>
<dbReference type="SUPFAM" id="SSF51182">
    <property type="entry name" value="RmlC-like cupins"/>
    <property type="match status" value="1"/>
</dbReference>
<evidence type="ECO:0000259" key="1">
    <source>
        <dbReference type="Pfam" id="PF06172"/>
    </source>
</evidence>
<dbReference type="Gene3D" id="2.60.120.10">
    <property type="entry name" value="Jelly Rolls"/>
    <property type="match status" value="1"/>
</dbReference>
<dbReference type="AlphaFoldDB" id="W0RIC9"/>
<proteinExistence type="predicted"/>
<protein>
    <recommendedName>
        <fullName evidence="1">DUF985 domain-containing protein</fullName>
    </recommendedName>
</protein>
<dbReference type="InParanoid" id="W0RIC9"/>
<dbReference type="STRING" id="861299.J421_2999"/>
<dbReference type="InterPro" id="IPR039935">
    <property type="entry name" value="YML079W-like"/>
</dbReference>
<feature type="domain" description="DUF985" evidence="1">
    <location>
        <begin position="2"/>
        <end position="131"/>
    </location>
</feature>
<dbReference type="Proteomes" id="UP000019151">
    <property type="component" value="Chromosome"/>
</dbReference>
<dbReference type="InterPro" id="IPR009327">
    <property type="entry name" value="Cupin_DUF985"/>
</dbReference>
<organism evidence="2 3">
    <name type="scientific">Gemmatirosa kalamazoonensis</name>
    <dbReference type="NCBI Taxonomy" id="861299"/>
    <lineage>
        <taxon>Bacteria</taxon>
        <taxon>Pseudomonadati</taxon>
        <taxon>Gemmatimonadota</taxon>
        <taxon>Gemmatimonadia</taxon>
        <taxon>Gemmatimonadales</taxon>
        <taxon>Gemmatimonadaceae</taxon>
        <taxon>Gemmatirosa</taxon>
    </lineage>
</organism>
<dbReference type="PANTHER" id="PTHR33387:SF3">
    <property type="entry name" value="DUF985 DOMAIN-CONTAINING PROTEIN"/>
    <property type="match status" value="1"/>
</dbReference>
<dbReference type="InterPro" id="IPR014710">
    <property type="entry name" value="RmlC-like_jellyroll"/>
</dbReference>
<dbReference type="HOGENOM" id="CLU_088365_0_3_0"/>
<reference evidence="2 3" key="1">
    <citation type="journal article" date="2014" name="Genome Announc.">
        <title>Genome Sequence and Methylome of Soil Bacterium Gemmatirosa kalamazoonensis KBS708T, a Member of the Rarely Cultivated Gemmatimonadetes Phylum.</title>
        <authorList>
            <person name="Debruyn J.M."/>
            <person name="Radosevich M."/>
            <person name="Wommack K.E."/>
            <person name="Polson S.W."/>
            <person name="Hauser L.J."/>
            <person name="Fawaz M.N."/>
            <person name="Korlach J."/>
            <person name="Tsai Y.C."/>
        </authorList>
    </citation>
    <scope>NUCLEOTIDE SEQUENCE [LARGE SCALE GENOMIC DNA]</scope>
    <source>
        <strain evidence="2 3">KBS708</strain>
    </source>
</reference>
<dbReference type="InterPro" id="IPR011051">
    <property type="entry name" value="RmlC_Cupin_sf"/>
</dbReference>
<gene>
    <name evidence="2" type="ORF">J421_2999</name>
</gene>
<keyword evidence="3" id="KW-1185">Reference proteome</keyword>
<dbReference type="Pfam" id="PF06172">
    <property type="entry name" value="Cupin_5"/>
    <property type="match status" value="1"/>
</dbReference>
<sequence length="153" mass="16645">MATLGLAPHPEGGWYRELFRSVDRVTRGDGAERDALTNIYFLLAAGAHSRWHRVAADEVWHHYEGAPLELLCIDPALASSCSVTLAPVDGSGARPTHTVPAGWWQAARTTGDYALVGCTVGPGFDFADFALLDDRPDDARILRERFAEVRALG</sequence>
<evidence type="ECO:0000313" key="2">
    <source>
        <dbReference type="EMBL" id="AHG90536.1"/>
    </source>
</evidence>
<accession>W0RIC9</accession>
<name>W0RIC9_9BACT</name>
<dbReference type="PANTHER" id="PTHR33387">
    <property type="entry name" value="RMLC-LIKE JELLY ROLL FOLD PROTEIN"/>
    <property type="match status" value="1"/>
</dbReference>
<dbReference type="CDD" id="cd06121">
    <property type="entry name" value="cupin_YML079wp"/>
    <property type="match status" value="1"/>
</dbReference>
<dbReference type="KEGG" id="gba:J421_2999"/>
<dbReference type="PATRIC" id="fig|861299.3.peg.3052"/>